<dbReference type="InterPro" id="IPR036236">
    <property type="entry name" value="Znf_C2H2_sf"/>
</dbReference>
<reference evidence="3" key="1">
    <citation type="journal article" date="2020" name="Nature">
        <title>Giant virus diversity and host interactions through global metagenomics.</title>
        <authorList>
            <person name="Schulz F."/>
            <person name="Roux S."/>
            <person name="Paez-Espino D."/>
            <person name="Jungbluth S."/>
            <person name="Walsh D.A."/>
            <person name="Denef V.J."/>
            <person name="McMahon K.D."/>
            <person name="Konstantinidis K.T."/>
            <person name="Eloe-Fadrosh E.A."/>
            <person name="Kyrpides N.C."/>
            <person name="Woyke T."/>
        </authorList>
    </citation>
    <scope>NUCLEOTIDE SEQUENCE</scope>
    <source>
        <strain evidence="3">GVMAG-S-1101171-111</strain>
    </source>
</reference>
<dbReference type="SMART" id="SM00355">
    <property type="entry name" value="ZnF_C2H2"/>
    <property type="match status" value="2"/>
</dbReference>
<evidence type="ECO:0000313" key="3">
    <source>
        <dbReference type="EMBL" id="QHS82894.1"/>
    </source>
</evidence>
<keyword evidence="1" id="KW-0175">Coiled coil</keyword>
<name>A0A6C0ASW2_9ZZZZ</name>
<feature type="domain" description="C2H2-type" evidence="2">
    <location>
        <begin position="65"/>
        <end position="85"/>
    </location>
</feature>
<evidence type="ECO:0000256" key="1">
    <source>
        <dbReference type="SAM" id="Coils"/>
    </source>
</evidence>
<protein>
    <recommendedName>
        <fullName evidence="2">C2H2-type domain-containing protein</fullName>
    </recommendedName>
</protein>
<dbReference type="InterPro" id="IPR013087">
    <property type="entry name" value="Znf_C2H2_type"/>
</dbReference>
<accession>A0A6C0ASW2</accession>
<feature type="domain" description="C2H2-type" evidence="2">
    <location>
        <begin position="13"/>
        <end position="37"/>
    </location>
</feature>
<dbReference type="SUPFAM" id="SSF57667">
    <property type="entry name" value="beta-beta-alpha zinc fingers"/>
    <property type="match status" value="1"/>
</dbReference>
<feature type="coiled-coil region" evidence="1">
    <location>
        <begin position="107"/>
        <end position="141"/>
    </location>
</feature>
<sequence length="319" mass="36957">MLTQKLQKVANKYICEYCDYSTSRKSSYDKHILSAKHINLTSFNINATKVAKVAKEQNTDDISSYSCEHCLKKYKTRVGLWYHKKKCSPILENTMVLAKPQIDNDLVLNLIKQNGELQKQNVEVQKQNGELQKQNSEILKQLVEIVKEPKTYNNNGTINNRFNLQIFLNETCKDALNINEFIENIKVTFEDILNLSKKGYVTGITDVIKTEWNALDITKRPFHCTDVKRETIYIKDNDEWNKDSEDLPKIKKAIKNVAQKCRIKTSEWCQNNPDIRVLDSEANRIQLNLCEALYADTDEDKSITKSVQEIAKLTQLKRS</sequence>
<organism evidence="3">
    <name type="scientific">viral metagenome</name>
    <dbReference type="NCBI Taxonomy" id="1070528"/>
    <lineage>
        <taxon>unclassified sequences</taxon>
        <taxon>metagenomes</taxon>
        <taxon>organismal metagenomes</taxon>
    </lineage>
</organism>
<dbReference type="AlphaFoldDB" id="A0A6C0ASW2"/>
<proteinExistence type="predicted"/>
<evidence type="ECO:0000259" key="2">
    <source>
        <dbReference type="SMART" id="SM00355"/>
    </source>
</evidence>
<dbReference type="Gene3D" id="3.30.160.60">
    <property type="entry name" value="Classic Zinc Finger"/>
    <property type="match status" value="1"/>
</dbReference>
<dbReference type="EMBL" id="MN740807">
    <property type="protein sequence ID" value="QHS82894.1"/>
    <property type="molecule type" value="Genomic_DNA"/>
</dbReference>